<dbReference type="InterPro" id="IPR019826">
    <property type="entry name" value="Carboxylesterase_B_AS"/>
</dbReference>
<evidence type="ECO:0000256" key="6">
    <source>
        <dbReference type="RuleBase" id="RU361235"/>
    </source>
</evidence>
<comment type="caution">
    <text evidence="8">The sequence shown here is derived from an EMBL/GenBank/DDBJ whole genome shotgun (WGS) entry which is preliminary data.</text>
</comment>
<feature type="non-terminal residue" evidence="8">
    <location>
        <position position="1"/>
    </location>
</feature>
<evidence type="ECO:0000313" key="9">
    <source>
        <dbReference type="Proteomes" id="UP001151699"/>
    </source>
</evidence>
<dbReference type="OrthoDB" id="6846267at2759"/>
<dbReference type="InterPro" id="IPR002018">
    <property type="entry name" value="CarbesteraseB"/>
</dbReference>
<dbReference type="InterPro" id="IPR029058">
    <property type="entry name" value="AB_hydrolase_fold"/>
</dbReference>
<evidence type="ECO:0000256" key="3">
    <source>
        <dbReference type="ARBA" id="ARBA00022801"/>
    </source>
</evidence>
<keyword evidence="3 6" id="KW-0378">Hydrolase</keyword>
<dbReference type="EC" id="3.1.1.-" evidence="6"/>
<dbReference type="PANTHER" id="PTHR43142">
    <property type="entry name" value="CARBOXYLIC ESTER HYDROLASE"/>
    <property type="match status" value="1"/>
</dbReference>
<reference evidence="8" key="1">
    <citation type="submission" date="2022-07" db="EMBL/GenBank/DDBJ databases">
        <authorList>
            <person name="Trinca V."/>
            <person name="Uliana J.V.C."/>
            <person name="Torres T.T."/>
            <person name="Ward R.J."/>
            <person name="Monesi N."/>
        </authorList>
    </citation>
    <scope>NUCLEOTIDE SEQUENCE</scope>
    <source>
        <strain evidence="8">HSMRA1968</strain>
        <tissue evidence="8">Whole embryos</tissue>
    </source>
</reference>
<keyword evidence="4" id="KW-1015">Disulfide bond</keyword>
<keyword evidence="2" id="KW-0719">Serine esterase</keyword>
<dbReference type="GO" id="GO:0052689">
    <property type="term" value="F:carboxylic ester hydrolase activity"/>
    <property type="evidence" value="ECO:0007669"/>
    <property type="project" value="UniProtKB-KW"/>
</dbReference>
<dbReference type="PANTHER" id="PTHR43142:SF1">
    <property type="entry name" value="CARBOXYLIC ESTER HYDROLASE"/>
    <property type="match status" value="1"/>
</dbReference>
<name>A0A9Q0MM04_9DIPT</name>
<dbReference type="AlphaFoldDB" id="A0A9Q0MM04"/>
<feature type="non-terminal residue" evidence="8">
    <location>
        <position position="424"/>
    </location>
</feature>
<dbReference type="Gene3D" id="3.40.50.1820">
    <property type="entry name" value="alpha/beta hydrolase"/>
    <property type="match status" value="2"/>
</dbReference>
<proteinExistence type="inferred from homology"/>
<sequence>LSSCDNDAPVVEVRQGKILGKTLTSRNGREFFSFFSIPYGQAERFQAPSIAANWNGTLEATQYGLPCAQKTWITNENLGEENCLKLQVFTPSLTNNMPVMVYFHGGGFTIGTGNILQPQYFMDEDIVLVVVNYRLGPFGFLSLQDEHIPGNNGLKDQSVALKWVQQNIVNFGGNPKKVTIFGNSAGAASVSFHMLSQQSSYLFHSAIMQSGSSLNPWAMSKHPKEMASRYGENVGCSTSDSTSFLDCLKTKTTNEILDAMESLTQWNYDPFTPFGVVVEPETPGAFITVDPLISLRLGNFSRVPVIIGVVEDEGILLHSACVAHVDEISFLFADSYQVAPEFQKNSVAEGVSKKFVKLWASFATNGSPTELWGVEQKWEPISADEREEKTPLQYYRIDEDTSVINEPFTNRMNFWKELLHDSFN</sequence>
<evidence type="ECO:0000256" key="5">
    <source>
        <dbReference type="ARBA" id="ARBA00023180"/>
    </source>
</evidence>
<evidence type="ECO:0000256" key="4">
    <source>
        <dbReference type="ARBA" id="ARBA00023157"/>
    </source>
</evidence>
<dbReference type="Proteomes" id="UP001151699">
    <property type="component" value="Unassembled WGS sequence"/>
</dbReference>
<dbReference type="PROSITE" id="PS00122">
    <property type="entry name" value="CARBOXYLESTERASE_B_1"/>
    <property type="match status" value="1"/>
</dbReference>
<evidence type="ECO:0000313" key="8">
    <source>
        <dbReference type="EMBL" id="KAJ6631273.1"/>
    </source>
</evidence>
<accession>A0A9Q0MM04</accession>
<comment type="similarity">
    <text evidence="1 6">Belongs to the type-B carboxylesterase/lipase family.</text>
</comment>
<evidence type="ECO:0000256" key="1">
    <source>
        <dbReference type="ARBA" id="ARBA00005964"/>
    </source>
</evidence>
<dbReference type="SUPFAM" id="SSF53474">
    <property type="entry name" value="alpha/beta-Hydrolases"/>
    <property type="match status" value="1"/>
</dbReference>
<gene>
    <name evidence="8" type="primary">EST6_3</name>
    <name evidence="8" type="ORF">Bhyg_17155</name>
</gene>
<dbReference type="EMBL" id="WJQU01002712">
    <property type="protein sequence ID" value="KAJ6631273.1"/>
    <property type="molecule type" value="Genomic_DNA"/>
</dbReference>
<keyword evidence="5" id="KW-0325">Glycoprotein</keyword>
<evidence type="ECO:0000256" key="2">
    <source>
        <dbReference type="ARBA" id="ARBA00022487"/>
    </source>
</evidence>
<dbReference type="Pfam" id="PF00135">
    <property type="entry name" value="COesterase"/>
    <property type="match status" value="2"/>
</dbReference>
<feature type="domain" description="Carboxylesterase type B" evidence="7">
    <location>
        <begin position="8"/>
        <end position="317"/>
    </location>
</feature>
<protein>
    <recommendedName>
        <fullName evidence="6">Carboxylic ester hydrolase</fullName>
        <ecNumber evidence="6">3.1.1.-</ecNumber>
    </recommendedName>
</protein>
<evidence type="ECO:0000259" key="7">
    <source>
        <dbReference type="Pfam" id="PF00135"/>
    </source>
</evidence>
<organism evidence="8 9">
    <name type="scientific">Pseudolycoriella hygida</name>
    <dbReference type="NCBI Taxonomy" id="35572"/>
    <lineage>
        <taxon>Eukaryota</taxon>
        <taxon>Metazoa</taxon>
        <taxon>Ecdysozoa</taxon>
        <taxon>Arthropoda</taxon>
        <taxon>Hexapoda</taxon>
        <taxon>Insecta</taxon>
        <taxon>Pterygota</taxon>
        <taxon>Neoptera</taxon>
        <taxon>Endopterygota</taxon>
        <taxon>Diptera</taxon>
        <taxon>Nematocera</taxon>
        <taxon>Sciaroidea</taxon>
        <taxon>Sciaridae</taxon>
        <taxon>Pseudolycoriella</taxon>
    </lineage>
</organism>
<feature type="domain" description="Carboxylesterase type B" evidence="7">
    <location>
        <begin position="322"/>
        <end position="415"/>
    </location>
</feature>
<keyword evidence="9" id="KW-1185">Reference proteome</keyword>